<keyword evidence="1" id="KW-0812">Transmembrane</keyword>
<keyword evidence="1" id="KW-0472">Membrane</keyword>
<sequence>MCFINSVVSHRAFLLLCYCCVAYHSIFRLKSVV</sequence>
<reference evidence="2" key="2">
    <citation type="journal article" date="2015" name="Data Brief">
        <title>Shoot transcriptome of the giant reed, Arundo donax.</title>
        <authorList>
            <person name="Barrero R.A."/>
            <person name="Guerrero F.D."/>
            <person name="Moolhuijzen P."/>
            <person name="Goolsby J.A."/>
            <person name="Tidwell J."/>
            <person name="Bellgard S.E."/>
            <person name="Bellgard M.I."/>
        </authorList>
    </citation>
    <scope>NUCLEOTIDE SEQUENCE</scope>
    <source>
        <tissue evidence="2">Shoot tissue taken approximately 20 cm above the soil surface</tissue>
    </source>
</reference>
<dbReference type="EMBL" id="GBRH01179425">
    <property type="protein sequence ID" value="JAE18471.1"/>
    <property type="molecule type" value="Transcribed_RNA"/>
</dbReference>
<accession>A0A0A9G7F0</accession>
<dbReference type="AlphaFoldDB" id="A0A0A9G7F0"/>
<reference evidence="2" key="1">
    <citation type="submission" date="2014-09" db="EMBL/GenBank/DDBJ databases">
        <authorList>
            <person name="Magalhaes I.L.F."/>
            <person name="Oliveira U."/>
            <person name="Santos F.R."/>
            <person name="Vidigal T.H.D.A."/>
            <person name="Brescovit A.D."/>
            <person name="Santos A.J."/>
        </authorList>
    </citation>
    <scope>NUCLEOTIDE SEQUENCE</scope>
    <source>
        <tissue evidence="2">Shoot tissue taken approximately 20 cm above the soil surface</tissue>
    </source>
</reference>
<organism evidence="2">
    <name type="scientific">Arundo donax</name>
    <name type="common">Giant reed</name>
    <name type="synonym">Donax arundinaceus</name>
    <dbReference type="NCBI Taxonomy" id="35708"/>
    <lineage>
        <taxon>Eukaryota</taxon>
        <taxon>Viridiplantae</taxon>
        <taxon>Streptophyta</taxon>
        <taxon>Embryophyta</taxon>
        <taxon>Tracheophyta</taxon>
        <taxon>Spermatophyta</taxon>
        <taxon>Magnoliopsida</taxon>
        <taxon>Liliopsida</taxon>
        <taxon>Poales</taxon>
        <taxon>Poaceae</taxon>
        <taxon>PACMAD clade</taxon>
        <taxon>Arundinoideae</taxon>
        <taxon>Arundineae</taxon>
        <taxon>Arundo</taxon>
    </lineage>
</organism>
<name>A0A0A9G7F0_ARUDO</name>
<protein>
    <submittedName>
        <fullName evidence="2">Uncharacterized protein</fullName>
    </submittedName>
</protein>
<proteinExistence type="predicted"/>
<feature type="transmembrane region" description="Helical" evidence="1">
    <location>
        <begin position="12"/>
        <end position="29"/>
    </location>
</feature>
<evidence type="ECO:0000256" key="1">
    <source>
        <dbReference type="SAM" id="Phobius"/>
    </source>
</evidence>
<keyword evidence="1" id="KW-1133">Transmembrane helix</keyword>
<evidence type="ECO:0000313" key="2">
    <source>
        <dbReference type="EMBL" id="JAE18471.1"/>
    </source>
</evidence>